<dbReference type="InterPro" id="IPR015919">
    <property type="entry name" value="Cadherin-like_sf"/>
</dbReference>
<comment type="subcellular location">
    <subcellularLocation>
        <location evidence="1">Membrane</location>
        <topology evidence="1">Single-pass membrane protein</topology>
    </subcellularLocation>
</comment>
<name>A0ABY7EYM9_MYAAR</name>
<dbReference type="SUPFAM" id="SSF49313">
    <property type="entry name" value="Cadherin-like"/>
    <property type="match status" value="3"/>
</dbReference>
<organism evidence="12 13">
    <name type="scientific">Mya arenaria</name>
    <name type="common">Soft-shell clam</name>
    <dbReference type="NCBI Taxonomy" id="6604"/>
    <lineage>
        <taxon>Eukaryota</taxon>
        <taxon>Metazoa</taxon>
        <taxon>Spiralia</taxon>
        <taxon>Lophotrochozoa</taxon>
        <taxon>Mollusca</taxon>
        <taxon>Bivalvia</taxon>
        <taxon>Autobranchia</taxon>
        <taxon>Heteroconchia</taxon>
        <taxon>Euheterodonta</taxon>
        <taxon>Imparidentia</taxon>
        <taxon>Neoheterodontei</taxon>
        <taxon>Myida</taxon>
        <taxon>Myoidea</taxon>
        <taxon>Myidae</taxon>
        <taxon>Mya</taxon>
    </lineage>
</organism>
<dbReference type="EMBL" id="CP111020">
    <property type="protein sequence ID" value="WAR14432.1"/>
    <property type="molecule type" value="Genomic_DNA"/>
</dbReference>
<keyword evidence="2 10" id="KW-0812">Transmembrane</keyword>
<dbReference type="InterPro" id="IPR002126">
    <property type="entry name" value="Cadherin-like_dom"/>
</dbReference>
<evidence type="ECO:0000256" key="4">
    <source>
        <dbReference type="ARBA" id="ARBA00022837"/>
    </source>
</evidence>
<keyword evidence="4 8" id="KW-0106">Calcium</keyword>
<feature type="domain" description="Cadherin" evidence="11">
    <location>
        <begin position="422"/>
        <end position="512"/>
    </location>
</feature>
<evidence type="ECO:0000259" key="11">
    <source>
        <dbReference type="PROSITE" id="PS50268"/>
    </source>
</evidence>
<dbReference type="SMART" id="SM00112">
    <property type="entry name" value="CA"/>
    <property type="match status" value="3"/>
</dbReference>
<evidence type="ECO:0000256" key="7">
    <source>
        <dbReference type="ARBA" id="ARBA00023180"/>
    </source>
</evidence>
<dbReference type="PANTHER" id="PTHR24028:SF328">
    <property type="entry name" value="CADHERIN-3"/>
    <property type="match status" value="1"/>
</dbReference>
<evidence type="ECO:0000256" key="2">
    <source>
        <dbReference type="ARBA" id="ARBA00022692"/>
    </source>
</evidence>
<feature type="transmembrane region" description="Helical" evidence="10">
    <location>
        <begin position="633"/>
        <end position="655"/>
    </location>
</feature>
<accession>A0ABY7EYM9</accession>
<dbReference type="Pfam" id="PF00028">
    <property type="entry name" value="Cadherin"/>
    <property type="match status" value="1"/>
</dbReference>
<feature type="domain" description="Cadherin" evidence="11">
    <location>
        <begin position="304"/>
        <end position="407"/>
    </location>
</feature>
<dbReference type="PROSITE" id="PS00232">
    <property type="entry name" value="CADHERIN_1"/>
    <property type="match status" value="1"/>
</dbReference>
<dbReference type="Proteomes" id="UP001164746">
    <property type="component" value="Chromosome 9"/>
</dbReference>
<dbReference type="PANTHER" id="PTHR24028">
    <property type="entry name" value="CADHERIN-87A"/>
    <property type="match status" value="1"/>
</dbReference>
<evidence type="ECO:0000256" key="3">
    <source>
        <dbReference type="ARBA" id="ARBA00022737"/>
    </source>
</evidence>
<keyword evidence="13" id="KW-1185">Reference proteome</keyword>
<evidence type="ECO:0000256" key="10">
    <source>
        <dbReference type="SAM" id="Phobius"/>
    </source>
</evidence>
<sequence length="670" mass="70374">MELIHPMDGTHGGGQCGATERFGEGNPSSKDDRIDNNVDNDPFFTGTMSATVSNAVAIGTTLETISVSDNDVDDVSTLTVSMPPEIHNLPSSVSISEDVTSETLLFVINATDTGGDVTCDFAASVPASYPFIIKQEPASSDSTSISTSDQIGTTAFHVLVYDAEGDDLTFTMTCTCANFPFQIFNSGEIKLNADLTDHAVVGYDLEIHVADSRNTVGPSLLTITIAGRYCMVADSRNTVGPSLLAITITGSYCMVADSRNTVGHNLLTITTGCRYCMVADSRNTVGHNLLTITITDINDPVHITNLPSSVTVTENADVGTSLFKVAFTDVDVTQAHSIVITSANPASGTDYFAIDYPTGIITTSSVLNYETLQATTFTFDVTVSDPVTSDMGTLTIYVANENEAPAFGLTSYTLSASEGNAGKVIGTPSFGVTDPDSGETARLTMDCGTETGYFHMDPTSGQVSFQSDYDLDLGTLPATVSCTVTVTDSGSLTDTADLTISINDANDNVPTFSPTSYSFYVSYYADAGTTLGYVTATDGDAGPNGVITFTLNQTSLGDEFFAIDSSGAITLKASPSSMSLGYGTSVTVTSLASDVGGNEDTARVTIIISETTTTTTTTTTDRYRTFLEDSRNVAWVVAAGIAAIACVVAAGYVLYTCHGENGCSQFMRTW</sequence>
<evidence type="ECO:0000313" key="13">
    <source>
        <dbReference type="Proteomes" id="UP001164746"/>
    </source>
</evidence>
<reference evidence="12" key="1">
    <citation type="submission" date="2022-11" db="EMBL/GenBank/DDBJ databases">
        <title>Centuries of genome instability and evolution in soft-shell clam transmissible cancer (bioRxiv).</title>
        <authorList>
            <person name="Hart S.F.M."/>
            <person name="Yonemitsu M.A."/>
            <person name="Giersch R.M."/>
            <person name="Beal B.F."/>
            <person name="Arriagada G."/>
            <person name="Davis B.W."/>
            <person name="Ostrander E.A."/>
            <person name="Goff S.P."/>
            <person name="Metzger M.J."/>
        </authorList>
    </citation>
    <scope>NUCLEOTIDE SEQUENCE</scope>
    <source>
        <strain evidence="12">MELC-2E11</strain>
        <tissue evidence="12">Siphon/mantle</tissue>
    </source>
</reference>
<evidence type="ECO:0000256" key="6">
    <source>
        <dbReference type="ARBA" id="ARBA00023136"/>
    </source>
</evidence>
<proteinExistence type="predicted"/>
<feature type="domain" description="Cadherin" evidence="11">
    <location>
        <begin position="513"/>
        <end position="626"/>
    </location>
</feature>
<evidence type="ECO:0000256" key="5">
    <source>
        <dbReference type="ARBA" id="ARBA00022989"/>
    </source>
</evidence>
<dbReference type="PRINTS" id="PR00205">
    <property type="entry name" value="CADHERIN"/>
</dbReference>
<keyword evidence="6 10" id="KW-0472">Membrane</keyword>
<dbReference type="Gene3D" id="2.60.40.60">
    <property type="entry name" value="Cadherins"/>
    <property type="match status" value="3"/>
</dbReference>
<evidence type="ECO:0000256" key="8">
    <source>
        <dbReference type="PROSITE-ProRule" id="PRU00043"/>
    </source>
</evidence>
<evidence type="ECO:0000256" key="1">
    <source>
        <dbReference type="ARBA" id="ARBA00004167"/>
    </source>
</evidence>
<evidence type="ECO:0000256" key="9">
    <source>
        <dbReference type="SAM" id="MobiDB-lite"/>
    </source>
</evidence>
<dbReference type="PROSITE" id="PS50268">
    <property type="entry name" value="CADHERIN_2"/>
    <property type="match status" value="3"/>
</dbReference>
<evidence type="ECO:0000313" key="12">
    <source>
        <dbReference type="EMBL" id="WAR14432.1"/>
    </source>
</evidence>
<feature type="region of interest" description="Disordered" evidence="9">
    <location>
        <begin position="1"/>
        <end position="36"/>
    </location>
</feature>
<keyword evidence="3" id="KW-0677">Repeat</keyword>
<dbReference type="InterPro" id="IPR020894">
    <property type="entry name" value="Cadherin_CS"/>
</dbReference>
<keyword evidence="5 10" id="KW-1133">Transmembrane helix</keyword>
<gene>
    <name evidence="12" type="ORF">MAR_004537</name>
</gene>
<protein>
    <submittedName>
        <fullName evidence="12">PCDL-like protein</fullName>
    </submittedName>
</protein>
<dbReference type="CDD" id="cd11304">
    <property type="entry name" value="Cadherin_repeat"/>
    <property type="match status" value="3"/>
</dbReference>
<keyword evidence="7" id="KW-0325">Glycoprotein</keyword>
<dbReference type="InterPro" id="IPR050174">
    <property type="entry name" value="Protocadherin/Cadherin-CA"/>
</dbReference>